<gene>
    <name evidence="1" type="ORF">FSARC_8384</name>
</gene>
<comment type="caution">
    <text evidence="1">The sequence shown here is derived from an EMBL/GenBank/DDBJ whole genome shotgun (WGS) entry which is preliminary data.</text>
</comment>
<dbReference type="PANTHER" id="PTHR41813:SF2">
    <property type="entry name" value="REGULATOR PAB1642, PUTATIVE (AFU_ORTHOLOGUE AFUA_3G11955)-RELATED"/>
    <property type="match status" value="1"/>
</dbReference>
<name>A0A8H4TTG5_9HYPO</name>
<proteinExistence type="predicted"/>
<accession>A0A8H4TTG5</accession>
<dbReference type="PANTHER" id="PTHR41813">
    <property type="entry name" value="REGULATOR PAB1642, PUTATIVE (AFU_ORTHOLOGUE AFUA_3G11955)-RELATED"/>
    <property type="match status" value="1"/>
</dbReference>
<keyword evidence="2" id="KW-1185">Reference proteome</keyword>
<dbReference type="Proteomes" id="UP000622797">
    <property type="component" value="Unassembled WGS sequence"/>
</dbReference>
<evidence type="ECO:0000313" key="2">
    <source>
        <dbReference type="Proteomes" id="UP000622797"/>
    </source>
</evidence>
<dbReference type="InterPro" id="IPR016084">
    <property type="entry name" value="Haem_Oase-like_multi-hlx"/>
</dbReference>
<reference evidence="1" key="2">
    <citation type="submission" date="2020-05" db="EMBL/GenBank/DDBJ databases">
        <authorList>
            <person name="Kim H.-S."/>
            <person name="Proctor R.H."/>
            <person name="Brown D.W."/>
        </authorList>
    </citation>
    <scope>NUCLEOTIDE SEQUENCE</scope>
    <source>
        <strain evidence="1">NRRL 20472</strain>
    </source>
</reference>
<dbReference type="EMBL" id="JABEXW010000462">
    <property type="protein sequence ID" value="KAF4963599.1"/>
    <property type="molecule type" value="Genomic_DNA"/>
</dbReference>
<evidence type="ECO:0000313" key="1">
    <source>
        <dbReference type="EMBL" id="KAF4963599.1"/>
    </source>
</evidence>
<protein>
    <recommendedName>
        <fullName evidence="3">Transcription factor</fullName>
    </recommendedName>
</protein>
<reference evidence="1" key="1">
    <citation type="journal article" date="2020" name="BMC Genomics">
        <title>Correction to: Identification and distribution of gene clusters required for synthesis of sphingolipid metabolism inhibitors in diverse species of the filamentous fungus Fusarium.</title>
        <authorList>
            <person name="Kim H.S."/>
            <person name="Lohmar J.M."/>
            <person name="Busman M."/>
            <person name="Brown D.W."/>
            <person name="Naumann T.A."/>
            <person name="Divon H.H."/>
            <person name="Lysoe E."/>
            <person name="Uhlig S."/>
            <person name="Proctor R.H."/>
        </authorList>
    </citation>
    <scope>NUCLEOTIDE SEQUENCE</scope>
    <source>
        <strain evidence="1">NRRL 20472</strain>
    </source>
</reference>
<sequence length="255" mass="28812">MPYSLTQQLLASDEQGYKKATQSEFLRLAGGGKASKELLGRWLANDRLYIHSYCRGLGRLLSFLRYPNTVQRGVDPGATTQLLDWIVGALVNIRREEKFFIDTAGDYGIDINLKTDEDDNVAPSTKLEGLRRWEALFTSVTANEKDVLPWLEAAVIYWGTEKCYLDAWSWAKSQLSEGEDGSKDADGGAVRKEFINNWTCKEFVEFVDELGRIIDDAVAKVVGEKGDDVKEQLFKRVKGKWEDVLEAEEAFWPAV</sequence>
<dbReference type="CDD" id="cd19357">
    <property type="entry name" value="TenA_E_At3g16990-like"/>
    <property type="match status" value="1"/>
</dbReference>
<dbReference type="OrthoDB" id="37730at2759"/>
<organism evidence="1 2">
    <name type="scientific">Fusarium sarcochroum</name>
    <dbReference type="NCBI Taxonomy" id="1208366"/>
    <lineage>
        <taxon>Eukaryota</taxon>
        <taxon>Fungi</taxon>
        <taxon>Dikarya</taxon>
        <taxon>Ascomycota</taxon>
        <taxon>Pezizomycotina</taxon>
        <taxon>Sordariomycetes</taxon>
        <taxon>Hypocreomycetidae</taxon>
        <taxon>Hypocreales</taxon>
        <taxon>Nectriaceae</taxon>
        <taxon>Fusarium</taxon>
        <taxon>Fusarium lateritium species complex</taxon>
    </lineage>
</organism>
<dbReference type="Gene3D" id="1.20.910.10">
    <property type="entry name" value="Heme oxygenase-like"/>
    <property type="match status" value="1"/>
</dbReference>
<dbReference type="SUPFAM" id="SSF48613">
    <property type="entry name" value="Heme oxygenase-like"/>
    <property type="match status" value="1"/>
</dbReference>
<dbReference type="AlphaFoldDB" id="A0A8H4TTG5"/>
<evidence type="ECO:0008006" key="3">
    <source>
        <dbReference type="Google" id="ProtNLM"/>
    </source>
</evidence>
<dbReference type="InterPro" id="IPR053261">
    <property type="entry name" value="Polyketide-peptide_reg"/>
</dbReference>